<dbReference type="EC" id="4.1.2.43" evidence="4"/>
<protein>
    <recommendedName>
        <fullName evidence="4">3-hexulose-6-phosphate synthase</fullName>
        <ecNumber evidence="4">4.1.2.43</ecNumber>
    </recommendedName>
</protein>
<evidence type="ECO:0000313" key="10">
    <source>
        <dbReference type="Proteomes" id="UP001154095"/>
    </source>
</evidence>
<gene>
    <name evidence="9" type="primary">ulaD</name>
    <name evidence="9" type="ORF">ERYAMS2_01082</name>
    <name evidence="8" type="ORF">ERYAMS_00789</name>
</gene>
<dbReference type="RefSeq" id="WP_254006404.1">
    <property type="nucleotide sequence ID" value="NZ_OW659477.1"/>
</dbReference>
<dbReference type="InterPro" id="IPR011060">
    <property type="entry name" value="RibuloseP-bd_barrel"/>
</dbReference>
<dbReference type="InterPro" id="IPR041710">
    <property type="entry name" value="HPS/KGPDC"/>
</dbReference>
<sequence length="214" mass="23537">MNRPRLQVALDYSNIEDGIAAAVAVGCAVDIVEAGTIMLLQTGMQATRILRKLFPDKIIVADTKCADAGGTVAKNCKDNGATWMTCICSATLPTIKAALREIDEVQIELYGDWTMEQAVNWRQCGVKHLIYHQSRDALFSGTSWEQSDLKRIQKLIEMGFEISVTGGLNLETLKLFKGMNIGTFIVGRSITESESPGTRAQAFQNKISELWCDS</sequence>
<comment type="catalytic activity">
    <reaction evidence="1">
        <text>D-ribulose 5-phosphate + formaldehyde = D-arabino-hex-3-ulose 6-phosphate</text>
        <dbReference type="Rhea" id="RHEA:25201"/>
        <dbReference type="ChEBI" id="CHEBI:16842"/>
        <dbReference type="ChEBI" id="CHEBI:58121"/>
        <dbReference type="ChEBI" id="CHEBI:58542"/>
        <dbReference type="EC" id="4.1.2.43"/>
    </reaction>
</comment>
<evidence type="ECO:0000313" key="8">
    <source>
        <dbReference type="EMBL" id="CAH2762170.1"/>
    </source>
</evidence>
<organism evidence="9 11">
    <name type="scientific">Erysipelothrix amsterdamensis</name>
    <dbReference type="NCBI Taxonomy" id="2929157"/>
    <lineage>
        <taxon>Bacteria</taxon>
        <taxon>Bacillati</taxon>
        <taxon>Bacillota</taxon>
        <taxon>Erysipelotrichia</taxon>
        <taxon>Erysipelotrichales</taxon>
        <taxon>Erysipelotrichaceae</taxon>
        <taxon>Erysipelothrix</taxon>
    </lineage>
</organism>
<dbReference type="SUPFAM" id="SSF51366">
    <property type="entry name" value="Ribulose-phoshate binding barrel"/>
    <property type="match status" value="1"/>
</dbReference>
<accession>A0AAU9VH29</accession>
<feature type="domain" description="Orotidine 5'-phosphate decarboxylase" evidence="7">
    <location>
        <begin position="5"/>
        <end position="203"/>
    </location>
</feature>
<evidence type="ECO:0000256" key="6">
    <source>
        <dbReference type="ARBA" id="ARBA00023277"/>
    </source>
</evidence>
<keyword evidence="5 9" id="KW-0456">Lyase</keyword>
<evidence type="ECO:0000259" key="7">
    <source>
        <dbReference type="SMART" id="SM00934"/>
    </source>
</evidence>
<proteinExistence type="inferred from homology"/>
<evidence type="ECO:0000256" key="1">
    <source>
        <dbReference type="ARBA" id="ARBA00000718"/>
    </source>
</evidence>
<evidence type="ECO:0000256" key="2">
    <source>
        <dbReference type="ARBA" id="ARBA00005014"/>
    </source>
</evidence>
<reference evidence="9" key="1">
    <citation type="submission" date="2022-04" db="EMBL/GenBank/DDBJ databases">
        <authorList>
            <person name="Forde T."/>
        </authorList>
    </citation>
    <scope>NUCLEOTIDE SEQUENCE</scope>
    <source>
        <strain evidence="9">A18Y016a</strain>
        <strain evidence="8">A18Y020d</strain>
    </source>
</reference>
<dbReference type="PANTHER" id="PTHR35039:SF3">
    <property type="entry name" value="3-KETO-L-GULONATE-6-PHOSPHATE DECARBOXYLASE SGBH-RELATED"/>
    <property type="match status" value="1"/>
</dbReference>
<dbReference type="FunFam" id="3.20.20.70:FF:000022">
    <property type="entry name" value="3-keto-L-gulonate-6-phosphate decarboxylase UlaD"/>
    <property type="match status" value="1"/>
</dbReference>
<dbReference type="InterPro" id="IPR013785">
    <property type="entry name" value="Aldolase_TIM"/>
</dbReference>
<dbReference type="AlphaFoldDB" id="A0AAU9VH29"/>
<keyword evidence="6" id="KW-0119">Carbohydrate metabolism</keyword>
<dbReference type="InterPro" id="IPR001754">
    <property type="entry name" value="OMPdeCOase_dom"/>
</dbReference>
<dbReference type="GO" id="GO:0043801">
    <property type="term" value="F:hexulose-6-phosphate synthase activity"/>
    <property type="evidence" value="ECO:0007669"/>
    <property type="project" value="UniProtKB-EC"/>
</dbReference>
<dbReference type="SMART" id="SM00934">
    <property type="entry name" value="OMPdecase"/>
    <property type="match status" value="1"/>
</dbReference>
<dbReference type="NCBIfam" id="NF009832">
    <property type="entry name" value="PRK13306.1"/>
    <property type="match status" value="1"/>
</dbReference>
<dbReference type="Gene3D" id="3.20.20.70">
    <property type="entry name" value="Aldolase class I"/>
    <property type="match status" value="1"/>
</dbReference>
<dbReference type="GO" id="GO:0004590">
    <property type="term" value="F:orotidine-5'-phosphate decarboxylase activity"/>
    <property type="evidence" value="ECO:0007669"/>
    <property type="project" value="InterPro"/>
</dbReference>
<evidence type="ECO:0000313" key="9">
    <source>
        <dbReference type="EMBL" id="CAH2762194.1"/>
    </source>
</evidence>
<dbReference type="GO" id="GO:0006207">
    <property type="term" value="P:'de novo' pyrimidine nucleobase biosynthetic process"/>
    <property type="evidence" value="ECO:0007669"/>
    <property type="project" value="InterPro"/>
</dbReference>
<evidence type="ECO:0000256" key="4">
    <source>
        <dbReference type="ARBA" id="ARBA00012890"/>
    </source>
</evidence>
<evidence type="ECO:0000313" key="11">
    <source>
        <dbReference type="Proteomes" id="UP001154111"/>
    </source>
</evidence>
<dbReference type="CDD" id="cd04726">
    <property type="entry name" value="KGPDC_HPS"/>
    <property type="match status" value="1"/>
</dbReference>
<evidence type="ECO:0000256" key="5">
    <source>
        <dbReference type="ARBA" id="ARBA00023239"/>
    </source>
</evidence>
<dbReference type="PANTHER" id="PTHR35039">
    <property type="entry name" value="3-KETO-L-GULONATE-6-PHOSPHATE DECARBOXYLASE SGBH-RELATED"/>
    <property type="match status" value="1"/>
</dbReference>
<dbReference type="Proteomes" id="UP001154111">
    <property type="component" value="Chromosome"/>
</dbReference>
<dbReference type="EMBL" id="OW659496">
    <property type="protein sequence ID" value="CAH2762170.1"/>
    <property type="molecule type" value="Genomic_DNA"/>
</dbReference>
<comment type="similarity">
    <text evidence="3">Belongs to the HPS/KGPDC family. HPS subfamily.</text>
</comment>
<dbReference type="GO" id="GO:0019854">
    <property type="term" value="P:L-ascorbic acid catabolic process"/>
    <property type="evidence" value="ECO:0007669"/>
    <property type="project" value="TreeGrafter"/>
</dbReference>
<name>A0AAU9VH29_9FIRM</name>
<dbReference type="Pfam" id="PF00215">
    <property type="entry name" value="OMPdecase"/>
    <property type="match status" value="1"/>
</dbReference>
<dbReference type="GO" id="GO:0033982">
    <property type="term" value="F:3-dehydro-L-gulonate-6-phosphate decarboxylase activity"/>
    <property type="evidence" value="ECO:0007669"/>
    <property type="project" value="TreeGrafter"/>
</dbReference>
<evidence type="ECO:0000256" key="3">
    <source>
        <dbReference type="ARBA" id="ARBA00006350"/>
    </source>
</evidence>
<dbReference type="Proteomes" id="UP001154095">
    <property type="component" value="Chromosome"/>
</dbReference>
<dbReference type="EMBL" id="OW659477">
    <property type="protein sequence ID" value="CAH2762194.1"/>
    <property type="molecule type" value="Genomic_DNA"/>
</dbReference>
<keyword evidence="10" id="KW-1185">Reference proteome</keyword>
<comment type="pathway">
    <text evidence="2">One-carbon metabolism; formaldehyde assimilation via RuMP pathway; D-fructose 6-phosphate from D-ribulose 5-phosphate and formaldehyde: step 1/2.</text>
</comment>